<dbReference type="Proteomes" id="UP001642487">
    <property type="component" value="Chromosome 2"/>
</dbReference>
<protein>
    <recommendedName>
        <fullName evidence="5">Chromo domain-containing protein</fullName>
    </recommendedName>
</protein>
<evidence type="ECO:0000256" key="2">
    <source>
        <dbReference type="ARBA" id="ARBA00023242"/>
    </source>
</evidence>
<dbReference type="CDD" id="cd18628">
    <property type="entry name" value="CD3_cpSRP43_like"/>
    <property type="match status" value="1"/>
</dbReference>
<proteinExistence type="predicted"/>
<dbReference type="Gene3D" id="1.25.40.20">
    <property type="entry name" value="Ankyrin repeat-containing domain"/>
    <property type="match status" value="1"/>
</dbReference>
<gene>
    <name evidence="6" type="ORF">CITCOLO1_LOCUS7881</name>
</gene>
<sequence length="366" mass="40462">MDAVFVNQSLSRLKLSPKPPLPFPPSSSRIPHLNLRRNLKHFTPSYAVQSDQPLTQQTQKSEDDESYGEVDGIIGSRALSDATGMEYLIKWKDGHSPSWVPSDFIAKDVVAEYETPWWTAAKKADESALKSIIDSADGRDFDAVDEDGRTALLFVAGLGSNPCVRMLAEAGANLDHRDNSGGFTALHMAAGYVKPETVELLVELGADPEIEDDKGRTPLVLAKEILKATPRVQFMRRLGLERVIGAVERVVYEYAEVEQLLEKRGKGENLEYLVKWKDGEDNEWVKVGLIAEDLVADFEAGLEYAVAETVVGKRVGDDGKMEYLVKWTDIQDATWEPQANVDPDLVNEFEKAQAQPQAQSSNGSAL</sequence>
<dbReference type="InterPro" id="IPR023780">
    <property type="entry name" value="Chromo_domain"/>
</dbReference>
<feature type="domain" description="Chromo" evidence="5">
    <location>
        <begin position="255"/>
        <end position="284"/>
    </location>
</feature>
<dbReference type="InterPro" id="IPR000953">
    <property type="entry name" value="Chromo/chromo_shadow_dom"/>
</dbReference>
<keyword evidence="7" id="KW-1185">Reference proteome</keyword>
<evidence type="ECO:0000313" key="7">
    <source>
        <dbReference type="Proteomes" id="UP001642487"/>
    </source>
</evidence>
<dbReference type="PROSITE" id="PS50013">
    <property type="entry name" value="CHROMO_2"/>
    <property type="match status" value="2"/>
</dbReference>
<feature type="domain" description="Chromo" evidence="5">
    <location>
        <begin position="305"/>
        <end position="361"/>
    </location>
</feature>
<dbReference type="SUPFAM" id="SSF54160">
    <property type="entry name" value="Chromo domain-like"/>
    <property type="match status" value="3"/>
</dbReference>
<accession>A0ABP0Y6F3</accession>
<dbReference type="Gene3D" id="2.40.50.40">
    <property type="match status" value="3"/>
</dbReference>
<dbReference type="InterPro" id="IPR030300">
    <property type="entry name" value="CPSRP43_chromodomain_3"/>
</dbReference>
<comment type="subcellular location">
    <subcellularLocation>
        <location evidence="1">Nucleus</location>
    </subcellularLocation>
</comment>
<feature type="repeat" description="ANK" evidence="3">
    <location>
        <begin position="147"/>
        <end position="179"/>
    </location>
</feature>
<feature type="repeat" description="ANK" evidence="3">
    <location>
        <begin position="181"/>
        <end position="213"/>
    </location>
</feature>
<organism evidence="6 7">
    <name type="scientific">Citrullus colocynthis</name>
    <name type="common">colocynth</name>
    <dbReference type="NCBI Taxonomy" id="252529"/>
    <lineage>
        <taxon>Eukaryota</taxon>
        <taxon>Viridiplantae</taxon>
        <taxon>Streptophyta</taxon>
        <taxon>Embryophyta</taxon>
        <taxon>Tracheophyta</taxon>
        <taxon>Spermatophyta</taxon>
        <taxon>Magnoliopsida</taxon>
        <taxon>eudicotyledons</taxon>
        <taxon>Gunneridae</taxon>
        <taxon>Pentapetalae</taxon>
        <taxon>rosids</taxon>
        <taxon>fabids</taxon>
        <taxon>Cucurbitales</taxon>
        <taxon>Cucurbitaceae</taxon>
        <taxon>Benincaseae</taxon>
        <taxon>Citrullus</taxon>
    </lineage>
</organism>
<dbReference type="PANTHER" id="PTHR22812">
    <property type="entry name" value="CHROMOBOX PROTEIN"/>
    <property type="match status" value="1"/>
</dbReference>
<evidence type="ECO:0000259" key="5">
    <source>
        <dbReference type="PROSITE" id="PS50013"/>
    </source>
</evidence>
<evidence type="ECO:0000313" key="6">
    <source>
        <dbReference type="EMBL" id="CAK9316035.1"/>
    </source>
</evidence>
<dbReference type="Pfam" id="PF00385">
    <property type="entry name" value="Chromo"/>
    <property type="match status" value="1"/>
</dbReference>
<dbReference type="SMART" id="SM00248">
    <property type="entry name" value="ANK"/>
    <property type="match status" value="3"/>
</dbReference>
<reference evidence="6 7" key="1">
    <citation type="submission" date="2024-03" db="EMBL/GenBank/DDBJ databases">
        <authorList>
            <person name="Gkanogiannis A."/>
            <person name="Becerra Lopez-Lavalle L."/>
        </authorList>
    </citation>
    <scope>NUCLEOTIDE SEQUENCE [LARGE SCALE GENOMIC DNA]</scope>
</reference>
<feature type="compositionally biased region" description="Polar residues" evidence="4">
    <location>
        <begin position="46"/>
        <end position="59"/>
    </location>
</feature>
<dbReference type="InterPro" id="IPR036770">
    <property type="entry name" value="Ankyrin_rpt-contain_sf"/>
</dbReference>
<dbReference type="PROSITE" id="PS50088">
    <property type="entry name" value="ANK_REPEAT"/>
    <property type="match status" value="2"/>
</dbReference>
<dbReference type="SMART" id="SM00298">
    <property type="entry name" value="CHROMO"/>
    <property type="match status" value="3"/>
</dbReference>
<keyword evidence="2" id="KW-0539">Nucleus</keyword>
<dbReference type="InterPro" id="IPR016197">
    <property type="entry name" value="Chromo-like_dom_sf"/>
</dbReference>
<keyword evidence="3" id="KW-0040">ANK repeat</keyword>
<evidence type="ECO:0000256" key="3">
    <source>
        <dbReference type="PROSITE-ProRule" id="PRU00023"/>
    </source>
</evidence>
<evidence type="ECO:0000256" key="1">
    <source>
        <dbReference type="ARBA" id="ARBA00004123"/>
    </source>
</evidence>
<dbReference type="InterPro" id="IPR002110">
    <property type="entry name" value="Ankyrin_rpt"/>
</dbReference>
<name>A0ABP0Y6F3_9ROSI</name>
<feature type="region of interest" description="Disordered" evidence="4">
    <location>
        <begin position="46"/>
        <end position="69"/>
    </location>
</feature>
<dbReference type="SUPFAM" id="SSF48403">
    <property type="entry name" value="Ankyrin repeat"/>
    <property type="match status" value="1"/>
</dbReference>
<evidence type="ECO:0000256" key="4">
    <source>
        <dbReference type="SAM" id="MobiDB-lite"/>
    </source>
</evidence>
<dbReference type="EMBL" id="OZ021736">
    <property type="protein sequence ID" value="CAK9316035.1"/>
    <property type="molecule type" value="Genomic_DNA"/>
</dbReference>
<dbReference type="InterPro" id="IPR051219">
    <property type="entry name" value="Heterochromatin_chromo-domain"/>
</dbReference>
<dbReference type="Pfam" id="PF12796">
    <property type="entry name" value="Ank_2"/>
    <property type="match status" value="1"/>
</dbReference>
<dbReference type="PROSITE" id="PS50297">
    <property type="entry name" value="ANK_REP_REGION"/>
    <property type="match status" value="2"/>
</dbReference>